<dbReference type="SMART" id="SM00822">
    <property type="entry name" value="PKS_KR"/>
    <property type="match status" value="1"/>
</dbReference>
<dbReference type="PROSITE" id="PS00061">
    <property type="entry name" value="ADH_SHORT"/>
    <property type="match status" value="1"/>
</dbReference>
<comment type="similarity">
    <text evidence="1">Belongs to the short-chain dehydrogenases/reductases (SDR) family.</text>
</comment>
<evidence type="ECO:0000313" key="4">
    <source>
        <dbReference type="EMBL" id="SBV31833.1"/>
    </source>
</evidence>
<dbReference type="PANTHER" id="PTHR43639">
    <property type="entry name" value="OXIDOREDUCTASE, SHORT-CHAIN DEHYDROGENASE/REDUCTASE FAMILY (AFU_ORTHOLOGUE AFUA_5G02870)"/>
    <property type="match status" value="1"/>
</dbReference>
<dbReference type="GO" id="GO:0016491">
    <property type="term" value="F:oxidoreductase activity"/>
    <property type="evidence" value="ECO:0007669"/>
    <property type="project" value="UniProtKB-KW"/>
</dbReference>
<dbReference type="PRINTS" id="PR00081">
    <property type="entry name" value="GDHRDH"/>
</dbReference>
<protein>
    <recommendedName>
        <fullName evidence="3">Ketoreductase domain-containing protein</fullName>
    </recommendedName>
</protein>
<name>A0A1Y5PP46_9SPHN</name>
<dbReference type="Pfam" id="PF13561">
    <property type="entry name" value="adh_short_C2"/>
    <property type="match status" value="1"/>
</dbReference>
<reference evidence="4" key="1">
    <citation type="submission" date="2016-03" db="EMBL/GenBank/DDBJ databases">
        <authorList>
            <person name="Ploux O."/>
        </authorList>
    </citation>
    <scope>NUCLEOTIDE SEQUENCE</scope>
    <source>
        <strain evidence="4">UC10</strain>
    </source>
</reference>
<dbReference type="Gene3D" id="3.40.50.720">
    <property type="entry name" value="NAD(P)-binding Rossmann-like Domain"/>
    <property type="match status" value="1"/>
</dbReference>
<dbReference type="PANTHER" id="PTHR43639:SF1">
    <property type="entry name" value="SHORT-CHAIN DEHYDROGENASE_REDUCTASE FAMILY PROTEIN"/>
    <property type="match status" value="1"/>
</dbReference>
<gene>
    <name evidence="4" type="ORF">SPPYR_0713</name>
</gene>
<dbReference type="RefSeq" id="WP_295323764.1">
    <property type="nucleotide sequence ID" value="NZ_LT598653.1"/>
</dbReference>
<dbReference type="InterPro" id="IPR020904">
    <property type="entry name" value="Sc_DH/Rdtase_CS"/>
</dbReference>
<proteinExistence type="inferred from homology"/>
<dbReference type="EMBL" id="LT598653">
    <property type="protein sequence ID" value="SBV31833.1"/>
    <property type="molecule type" value="Genomic_DNA"/>
</dbReference>
<evidence type="ECO:0000256" key="1">
    <source>
        <dbReference type="ARBA" id="ARBA00006484"/>
    </source>
</evidence>
<evidence type="ECO:0000256" key="2">
    <source>
        <dbReference type="ARBA" id="ARBA00023002"/>
    </source>
</evidence>
<feature type="domain" description="Ketoreductase" evidence="3">
    <location>
        <begin position="2"/>
        <end position="170"/>
    </location>
</feature>
<dbReference type="InterPro" id="IPR057326">
    <property type="entry name" value="KR_dom"/>
</dbReference>
<dbReference type="KEGG" id="sphu:SPPYR_0713"/>
<dbReference type="AlphaFoldDB" id="A0A1Y5PP46"/>
<dbReference type="SUPFAM" id="SSF51735">
    <property type="entry name" value="NAD(P)-binding Rossmann-fold domains"/>
    <property type="match status" value="1"/>
</dbReference>
<evidence type="ECO:0000259" key="3">
    <source>
        <dbReference type="SMART" id="SM00822"/>
    </source>
</evidence>
<sequence length="221" mass="22956">MHTLVTGAAGILGRAVVETLHRRGGDLIAIDQQDGTVPGTEEIRLLAVDLGDPQRTRTAIEERLGKAGPLDAVVHLVGAFDWITVADSTPDDWWSLHAANIGTTLNVIRAATPHLRDGGAILCVGAAAARSAKAGMAPYAAAKSGIARIVEALSEELKPRAIRVNAVAPAIIDTPRNRADMPEADPADWTSPAAIAEVIAFLVGPKARAINGAIIPVTNNG</sequence>
<keyword evidence="2" id="KW-0560">Oxidoreductase</keyword>
<organism evidence="4">
    <name type="scientific">uncultured Sphingopyxis sp</name>
    <dbReference type="NCBI Taxonomy" id="310581"/>
    <lineage>
        <taxon>Bacteria</taxon>
        <taxon>Pseudomonadati</taxon>
        <taxon>Pseudomonadota</taxon>
        <taxon>Alphaproteobacteria</taxon>
        <taxon>Sphingomonadales</taxon>
        <taxon>Sphingomonadaceae</taxon>
        <taxon>Sphingopyxis</taxon>
        <taxon>environmental samples</taxon>
    </lineage>
</organism>
<accession>A0A1Y5PP46</accession>
<dbReference type="InterPro" id="IPR036291">
    <property type="entry name" value="NAD(P)-bd_dom_sf"/>
</dbReference>
<dbReference type="InterPro" id="IPR002347">
    <property type="entry name" value="SDR_fam"/>
</dbReference>